<evidence type="ECO:0000256" key="5">
    <source>
        <dbReference type="ARBA" id="ARBA00022597"/>
    </source>
</evidence>
<dbReference type="GO" id="GO:0009401">
    <property type="term" value="P:phosphoenolpyruvate-dependent sugar phosphotransferase system"/>
    <property type="evidence" value="ECO:0007669"/>
    <property type="project" value="UniProtKB-KW"/>
</dbReference>
<dbReference type="InterPro" id="IPR050893">
    <property type="entry name" value="Sugar_PTS"/>
</dbReference>
<dbReference type="PROSITE" id="PS51094">
    <property type="entry name" value="PTS_EIIA_TYPE_2"/>
    <property type="match status" value="1"/>
</dbReference>
<dbReference type="Gene3D" id="3.40.930.10">
    <property type="entry name" value="Mannitol-specific EII, Chain A"/>
    <property type="match status" value="1"/>
</dbReference>
<keyword evidence="3" id="KW-0813">Transport</keyword>
<dbReference type="PANTHER" id="PTHR30181:SF2">
    <property type="entry name" value="PTS SYSTEM MANNITOL-SPECIFIC EIICBA COMPONENT"/>
    <property type="match status" value="1"/>
</dbReference>
<evidence type="ECO:0000256" key="12">
    <source>
        <dbReference type="SAM" id="MobiDB-lite"/>
    </source>
</evidence>
<dbReference type="PROSITE" id="PS00372">
    <property type="entry name" value="PTS_EIIA_TYPE_2_HIS"/>
    <property type="match status" value="1"/>
</dbReference>
<protein>
    <recommendedName>
        <fullName evidence="2">Mannitol-specific phosphotransferase enzyme IIA component</fullName>
    </recommendedName>
    <alternativeName>
        <fullName evidence="10">EIIA</fullName>
    </alternativeName>
    <alternativeName>
        <fullName evidence="11">EIII</fullName>
    </alternativeName>
    <alternativeName>
        <fullName evidence="9">PTS system mannitol-specific EIIA component</fullName>
    </alternativeName>
</protein>
<comment type="caution">
    <text evidence="14">The sequence shown here is derived from an EMBL/GenBank/DDBJ whole genome shotgun (WGS) entry which is preliminary data.</text>
</comment>
<sequence>MKPVLSPELIRLGQQTGGRDQAIELVGQMLVSGDYVRPAYVASMKARELTMSTYVGNGIAIPHGTFEDKTLILATGIAVAQFPNGVNWDGTNLAYLIVGIAAIRDEHIGVLANLARVLEDEAVSKALWTTTSSAHVYETLGRPWQEPPHPAPSPQGEGEKD</sequence>
<dbReference type="GO" id="GO:0090563">
    <property type="term" value="F:protein-phosphocysteine-sugar phosphotransferase activity"/>
    <property type="evidence" value="ECO:0007669"/>
    <property type="project" value="TreeGrafter"/>
</dbReference>
<dbReference type="EMBL" id="VBAP01000076">
    <property type="protein sequence ID" value="TMI73125.1"/>
    <property type="molecule type" value="Genomic_DNA"/>
</dbReference>
<dbReference type="GO" id="GO:0016301">
    <property type="term" value="F:kinase activity"/>
    <property type="evidence" value="ECO:0007669"/>
    <property type="project" value="UniProtKB-KW"/>
</dbReference>
<evidence type="ECO:0000256" key="4">
    <source>
        <dbReference type="ARBA" id="ARBA00022553"/>
    </source>
</evidence>
<keyword evidence="14" id="KW-0670">Pyruvate</keyword>
<evidence type="ECO:0000256" key="8">
    <source>
        <dbReference type="ARBA" id="ARBA00022777"/>
    </source>
</evidence>
<keyword evidence="6 14" id="KW-0808">Transferase</keyword>
<dbReference type="AlphaFoldDB" id="A0A537IP91"/>
<dbReference type="SUPFAM" id="SSF55804">
    <property type="entry name" value="Phoshotransferase/anion transport protein"/>
    <property type="match status" value="1"/>
</dbReference>
<keyword evidence="5" id="KW-0762">Sugar transport</keyword>
<evidence type="ECO:0000259" key="13">
    <source>
        <dbReference type="PROSITE" id="PS51094"/>
    </source>
</evidence>
<dbReference type="Pfam" id="PF00359">
    <property type="entry name" value="PTS_EIIA_2"/>
    <property type="match status" value="1"/>
</dbReference>
<feature type="domain" description="PTS EIIA type-2" evidence="13">
    <location>
        <begin position="3"/>
        <end position="143"/>
    </location>
</feature>
<evidence type="ECO:0000256" key="3">
    <source>
        <dbReference type="ARBA" id="ARBA00022448"/>
    </source>
</evidence>
<evidence type="ECO:0000313" key="15">
    <source>
        <dbReference type="Proteomes" id="UP000318834"/>
    </source>
</evidence>
<dbReference type="InterPro" id="IPR002178">
    <property type="entry name" value="PTS_EIIA_type-2_dom"/>
</dbReference>
<keyword evidence="7" id="KW-0598">Phosphotransferase system</keyword>
<evidence type="ECO:0000256" key="10">
    <source>
        <dbReference type="ARBA" id="ARBA00030956"/>
    </source>
</evidence>
<dbReference type="GO" id="GO:0005886">
    <property type="term" value="C:plasma membrane"/>
    <property type="evidence" value="ECO:0007669"/>
    <property type="project" value="TreeGrafter"/>
</dbReference>
<evidence type="ECO:0000256" key="1">
    <source>
        <dbReference type="ARBA" id="ARBA00002434"/>
    </source>
</evidence>
<dbReference type="PANTHER" id="PTHR30181">
    <property type="entry name" value="MANNITOL PERMEASE IIC COMPONENT"/>
    <property type="match status" value="1"/>
</dbReference>
<evidence type="ECO:0000256" key="6">
    <source>
        <dbReference type="ARBA" id="ARBA00022679"/>
    </source>
</evidence>
<evidence type="ECO:0000256" key="2">
    <source>
        <dbReference type="ARBA" id="ARBA00014783"/>
    </source>
</evidence>
<name>A0A537IP91_9BACT</name>
<keyword evidence="8" id="KW-0418">Kinase</keyword>
<dbReference type="CDD" id="cd00211">
    <property type="entry name" value="PTS_IIA_fru"/>
    <property type="match status" value="1"/>
</dbReference>
<organism evidence="14 15">
    <name type="scientific">Candidatus Segetimicrobium genomatis</name>
    <dbReference type="NCBI Taxonomy" id="2569760"/>
    <lineage>
        <taxon>Bacteria</taxon>
        <taxon>Bacillati</taxon>
        <taxon>Candidatus Sysuimicrobiota</taxon>
        <taxon>Candidatus Sysuimicrobiia</taxon>
        <taxon>Candidatus Sysuimicrobiales</taxon>
        <taxon>Candidatus Segetimicrobiaceae</taxon>
        <taxon>Candidatus Segetimicrobium</taxon>
    </lineage>
</organism>
<accession>A0A537IP91</accession>
<proteinExistence type="predicted"/>
<feature type="region of interest" description="Disordered" evidence="12">
    <location>
        <begin position="140"/>
        <end position="161"/>
    </location>
</feature>
<reference evidence="14 15" key="1">
    <citation type="journal article" date="2019" name="Nat. Microbiol.">
        <title>Mediterranean grassland soil C-N compound turnover is dependent on rainfall and depth, and is mediated by genomically divergent microorganisms.</title>
        <authorList>
            <person name="Diamond S."/>
            <person name="Andeer P.F."/>
            <person name="Li Z."/>
            <person name="Crits-Christoph A."/>
            <person name="Burstein D."/>
            <person name="Anantharaman K."/>
            <person name="Lane K.R."/>
            <person name="Thomas B.C."/>
            <person name="Pan C."/>
            <person name="Northen T.R."/>
            <person name="Banfield J.F."/>
        </authorList>
    </citation>
    <scope>NUCLEOTIDE SEQUENCE [LARGE SCALE GENOMIC DNA]</scope>
    <source>
        <strain evidence="14">NP_8</strain>
    </source>
</reference>
<dbReference type="InterPro" id="IPR016152">
    <property type="entry name" value="PTrfase/Anion_transptr"/>
</dbReference>
<dbReference type="Proteomes" id="UP000318834">
    <property type="component" value="Unassembled WGS sequence"/>
</dbReference>
<gene>
    <name evidence="14" type="ORF">E6H05_10265</name>
</gene>
<evidence type="ECO:0000313" key="14">
    <source>
        <dbReference type="EMBL" id="TMI73125.1"/>
    </source>
</evidence>
<comment type="function">
    <text evidence="1">The phosphoenolpyruvate-dependent sugar phosphotransferase system (sugar PTS), a major carbohydrate active transport system, catalyzes the phosphorylation of incoming sugar substrates concomitantly with their translocation across the cell membrane. The enzyme II CmtAB PTS system is involved in D-mannitol transport.</text>
</comment>
<evidence type="ECO:0000256" key="7">
    <source>
        <dbReference type="ARBA" id="ARBA00022683"/>
    </source>
</evidence>
<evidence type="ECO:0000256" key="9">
    <source>
        <dbReference type="ARBA" id="ARBA00029908"/>
    </source>
</evidence>
<keyword evidence="4" id="KW-0597">Phosphoprotein</keyword>
<evidence type="ECO:0000256" key="11">
    <source>
        <dbReference type="ARBA" id="ARBA00030962"/>
    </source>
</evidence>